<feature type="transmembrane region" description="Helical" evidence="1">
    <location>
        <begin position="191"/>
        <end position="212"/>
    </location>
</feature>
<keyword evidence="3" id="KW-1185">Reference proteome</keyword>
<keyword evidence="1" id="KW-0472">Membrane</keyword>
<dbReference type="NCBIfam" id="NF041646">
    <property type="entry name" value="VC0807_fam"/>
    <property type="match status" value="1"/>
</dbReference>
<dbReference type="PIRSF" id="PIRSF028137">
    <property type="entry name" value="UCP028137"/>
    <property type="match status" value="1"/>
</dbReference>
<evidence type="ECO:0000313" key="3">
    <source>
        <dbReference type="Proteomes" id="UP001500298"/>
    </source>
</evidence>
<feature type="transmembrane region" description="Helical" evidence="1">
    <location>
        <begin position="151"/>
        <end position="171"/>
    </location>
</feature>
<accession>A0ABP9D8F9</accession>
<organism evidence="2 3">
    <name type="scientific">Algivirga pacifica</name>
    <dbReference type="NCBI Taxonomy" id="1162670"/>
    <lineage>
        <taxon>Bacteria</taxon>
        <taxon>Pseudomonadati</taxon>
        <taxon>Bacteroidota</taxon>
        <taxon>Cytophagia</taxon>
        <taxon>Cytophagales</taxon>
        <taxon>Flammeovirgaceae</taxon>
        <taxon>Algivirga</taxon>
    </lineage>
</organism>
<dbReference type="InterPro" id="IPR016870">
    <property type="entry name" value="UCP028137"/>
</dbReference>
<keyword evidence="1" id="KW-1133">Transmembrane helix</keyword>
<gene>
    <name evidence="2" type="ORF">GCM10023331_17580</name>
</gene>
<dbReference type="RefSeq" id="WP_345371032.1">
    <property type="nucleotide sequence ID" value="NZ_BAABJX010000026.1"/>
</dbReference>
<comment type="caution">
    <text evidence="2">The sequence shown here is derived from an EMBL/GenBank/DDBJ whole genome shotgun (WGS) entry which is preliminary data.</text>
</comment>
<protein>
    <submittedName>
        <fullName evidence="2">MFS transporter</fullName>
    </submittedName>
</protein>
<keyword evidence="1" id="KW-0812">Transmembrane</keyword>
<name>A0ABP9D8F9_9BACT</name>
<feature type="transmembrane region" description="Helical" evidence="1">
    <location>
        <begin position="34"/>
        <end position="56"/>
    </location>
</feature>
<reference evidence="3" key="1">
    <citation type="journal article" date="2019" name="Int. J. Syst. Evol. Microbiol.">
        <title>The Global Catalogue of Microorganisms (GCM) 10K type strain sequencing project: providing services to taxonomists for standard genome sequencing and annotation.</title>
        <authorList>
            <consortium name="The Broad Institute Genomics Platform"/>
            <consortium name="The Broad Institute Genome Sequencing Center for Infectious Disease"/>
            <person name="Wu L."/>
            <person name="Ma J."/>
        </authorList>
    </citation>
    <scope>NUCLEOTIDE SEQUENCE [LARGE SCALE GENOMIC DNA]</scope>
    <source>
        <strain evidence="3">JCM 18326</strain>
    </source>
</reference>
<evidence type="ECO:0000313" key="2">
    <source>
        <dbReference type="EMBL" id="GAA4832811.1"/>
    </source>
</evidence>
<feature type="transmembrane region" description="Helical" evidence="1">
    <location>
        <begin position="63"/>
        <end position="81"/>
    </location>
</feature>
<sequence>MSDKKKQESPLNNLLINILIPTVILSKFSDEEYLGPTLGLIVAVGIPVLYGIYDYIKTRKVNFFSVMGFVSVLLTGTVGLLELPKEYIAIKEAAIPFIIGLVVLISMKTKFPLVEKLLYNPTLIRVDKINASLEEQGNESIFKKKLNHATILLAFSFFLSAALNFILAKVLIVSDPGTVAFNEELGQMTAWSFVVIAIPSTLVMFAALWYLIKAIKQCTGLEMEEVLVGVKQ</sequence>
<evidence type="ECO:0000256" key="1">
    <source>
        <dbReference type="SAM" id="Phobius"/>
    </source>
</evidence>
<proteinExistence type="predicted"/>
<dbReference type="EMBL" id="BAABJX010000026">
    <property type="protein sequence ID" value="GAA4832811.1"/>
    <property type="molecule type" value="Genomic_DNA"/>
</dbReference>
<dbReference type="Proteomes" id="UP001500298">
    <property type="component" value="Unassembled WGS sequence"/>
</dbReference>
<feature type="transmembrane region" description="Helical" evidence="1">
    <location>
        <begin position="87"/>
        <end position="107"/>
    </location>
</feature>